<keyword evidence="1" id="KW-0472">Membrane</keyword>
<comment type="caution">
    <text evidence="3">The sequence shown here is derived from an EMBL/GenBank/DDBJ whole genome shotgun (WGS) entry which is preliminary data.</text>
</comment>
<organism evidence="3 4">
    <name type="scientific">Alterirhizorhabdus solaris</name>
    <dbReference type="NCBI Taxonomy" id="2529389"/>
    <lineage>
        <taxon>Bacteria</taxon>
        <taxon>Pseudomonadati</taxon>
        <taxon>Pseudomonadota</taxon>
        <taxon>Alphaproteobacteria</taxon>
        <taxon>Sphingomonadales</taxon>
        <taxon>Rhizorhabdaceae</taxon>
        <taxon>Alterirhizorhabdus</taxon>
    </lineage>
</organism>
<dbReference type="EMBL" id="VNIM01000100">
    <property type="protein sequence ID" value="TVV71025.1"/>
    <property type="molecule type" value="Genomic_DNA"/>
</dbReference>
<dbReference type="GO" id="GO:0008237">
    <property type="term" value="F:metallopeptidase activity"/>
    <property type="evidence" value="ECO:0007669"/>
    <property type="project" value="UniProtKB-KW"/>
</dbReference>
<dbReference type="AlphaFoldDB" id="A0A558QV71"/>
<feature type="transmembrane region" description="Helical" evidence="1">
    <location>
        <begin position="12"/>
        <end position="33"/>
    </location>
</feature>
<dbReference type="GO" id="GO:0006508">
    <property type="term" value="P:proteolysis"/>
    <property type="evidence" value="ECO:0007669"/>
    <property type="project" value="UniProtKB-KW"/>
</dbReference>
<keyword evidence="1" id="KW-0812">Transmembrane</keyword>
<feature type="transmembrane region" description="Helical" evidence="1">
    <location>
        <begin position="224"/>
        <end position="241"/>
    </location>
</feature>
<keyword evidence="3" id="KW-0378">Hydrolase</keyword>
<dbReference type="RefSeq" id="WP_145154798.1">
    <property type="nucleotide sequence ID" value="NZ_VNIM01000100.1"/>
</dbReference>
<keyword evidence="3" id="KW-0482">Metalloprotease</keyword>
<reference evidence="3 4" key="1">
    <citation type="submission" date="2019-07" db="EMBL/GenBank/DDBJ databases">
        <title>Sphingomonas solaris sp. nov., isolated from a solar panel from Boston, Massachusetts.</title>
        <authorList>
            <person name="Tanner K."/>
            <person name="Pascual J."/>
            <person name="Mancuso C."/>
            <person name="Pereto J."/>
            <person name="Khalil A."/>
            <person name="Vilanova C."/>
        </authorList>
    </citation>
    <scope>NUCLEOTIDE SEQUENCE [LARGE SCALE GENOMIC DNA]</scope>
    <source>
        <strain evidence="3 4">R4DWN</strain>
    </source>
</reference>
<evidence type="ECO:0000256" key="1">
    <source>
        <dbReference type="SAM" id="Phobius"/>
    </source>
</evidence>
<evidence type="ECO:0000259" key="2">
    <source>
        <dbReference type="Pfam" id="PF02517"/>
    </source>
</evidence>
<feature type="transmembrane region" description="Helical" evidence="1">
    <location>
        <begin position="77"/>
        <end position="96"/>
    </location>
</feature>
<gene>
    <name evidence="3" type="ORF">FOY91_17745</name>
</gene>
<sequence length="248" mass="26277">MRVKPDWRAAIVVYLVYNAIIFATWGGVGAHYANMVSADVALTSLDLPLALGALFLISAVSWLGWWRPSIREACRSGRAWAAAIVLVGMVGMIAVNAGGTRWAALAPAHLAMLVASGILVGFNEELLARGVLVTGLRGSTGRELWACLGSSLLFGAMHVPNAMFGIPLAASLLQGVVASLMGAGFYVVRRVSGVIWLPMLLHGGWDFTSFTVEASGGRAPLAPVFQLGTYLLAIVAVTAMLRDDRRNK</sequence>
<evidence type="ECO:0000313" key="3">
    <source>
        <dbReference type="EMBL" id="TVV71025.1"/>
    </source>
</evidence>
<name>A0A558QV71_9SPHN</name>
<dbReference type="OrthoDB" id="193898at2"/>
<keyword evidence="3" id="KW-0645">Protease</keyword>
<feature type="domain" description="CAAX prenyl protease 2/Lysostaphin resistance protein A-like" evidence="2">
    <location>
        <begin position="110"/>
        <end position="207"/>
    </location>
</feature>
<feature type="transmembrane region" description="Helical" evidence="1">
    <location>
        <begin position="45"/>
        <end position="65"/>
    </location>
</feature>
<dbReference type="Proteomes" id="UP000318681">
    <property type="component" value="Unassembled WGS sequence"/>
</dbReference>
<dbReference type="Pfam" id="PF02517">
    <property type="entry name" value="Rce1-like"/>
    <property type="match status" value="1"/>
</dbReference>
<feature type="transmembrane region" description="Helical" evidence="1">
    <location>
        <begin position="194"/>
        <end position="212"/>
    </location>
</feature>
<dbReference type="InterPro" id="IPR003675">
    <property type="entry name" value="Rce1/LyrA-like_dom"/>
</dbReference>
<dbReference type="GO" id="GO:0080120">
    <property type="term" value="P:CAAX-box protein maturation"/>
    <property type="evidence" value="ECO:0007669"/>
    <property type="project" value="UniProtKB-ARBA"/>
</dbReference>
<protein>
    <submittedName>
        <fullName evidence="3">CPBP family intramembrane metalloprotease</fullName>
    </submittedName>
</protein>
<accession>A0A558QV71</accession>
<keyword evidence="1" id="KW-1133">Transmembrane helix</keyword>
<proteinExistence type="predicted"/>
<keyword evidence="4" id="KW-1185">Reference proteome</keyword>
<feature type="transmembrane region" description="Helical" evidence="1">
    <location>
        <begin position="166"/>
        <end position="187"/>
    </location>
</feature>
<dbReference type="GO" id="GO:0004175">
    <property type="term" value="F:endopeptidase activity"/>
    <property type="evidence" value="ECO:0007669"/>
    <property type="project" value="UniProtKB-ARBA"/>
</dbReference>
<evidence type="ECO:0000313" key="4">
    <source>
        <dbReference type="Proteomes" id="UP000318681"/>
    </source>
</evidence>